<name>A0A024TS27_9STRA</name>
<dbReference type="OrthoDB" id="9995210at2759"/>
<organism evidence="1">
    <name type="scientific">Aphanomyces invadans</name>
    <dbReference type="NCBI Taxonomy" id="157072"/>
    <lineage>
        <taxon>Eukaryota</taxon>
        <taxon>Sar</taxon>
        <taxon>Stramenopiles</taxon>
        <taxon>Oomycota</taxon>
        <taxon>Saprolegniomycetes</taxon>
        <taxon>Saprolegniales</taxon>
        <taxon>Verrucalvaceae</taxon>
        <taxon>Aphanomyces</taxon>
    </lineage>
</organism>
<dbReference type="Gene3D" id="1.25.40.20">
    <property type="entry name" value="Ankyrin repeat-containing domain"/>
    <property type="match status" value="1"/>
</dbReference>
<proteinExistence type="predicted"/>
<dbReference type="RefSeq" id="XP_008874605.1">
    <property type="nucleotide sequence ID" value="XM_008876383.1"/>
</dbReference>
<sequence length="186" mass="21820">MLDDNPIAMTPRSFHGFSRYMCNFREDFLPLDLVVVIHDMEAFISRVNPNEQYSRELGFLSAPCVPRRRLCMWFREYGVAGIARVYSHRPYLLNHDFVVYFAYAGHLEILQFIHDKGMYLSTFATVAAAERGHLEIVVFLCNVSYWDELARVRASYKGHLDIVEYLETYEYMHNLANEFTCVLQPI</sequence>
<dbReference type="AlphaFoldDB" id="A0A024TS27"/>
<gene>
    <name evidence="1" type="ORF">H310_10119</name>
</gene>
<dbReference type="InterPro" id="IPR036770">
    <property type="entry name" value="Ankyrin_rpt-contain_sf"/>
</dbReference>
<dbReference type="EMBL" id="KI913975">
    <property type="protein sequence ID" value="ETV96828.1"/>
    <property type="molecule type" value="Genomic_DNA"/>
</dbReference>
<reference evidence="1" key="1">
    <citation type="submission" date="2013-12" db="EMBL/GenBank/DDBJ databases">
        <title>The Genome Sequence of Aphanomyces invadans NJM9701.</title>
        <authorList>
            <consortium name="The Broad Institute Genomics Platform"/>
            <person name="Russ C."/>
            <person name="Tyler B."/>
            <person name="van West P."/>
            <person name="Dieguez-Uribeondo J."/>
            <person name="Young S.K."/>
            <person name="Zeng Q."/>
            <person name="Gargeya S."/>
            <person name="Fitzgerald M."/>
            <person name="Abouelleil A."/>
            <person name="Alvarado L."/>
            <person name="Chapman S.B."/>
            <person name="Gainer-Dewar J."/>
            <person name="Goldberg J."/>
            <person name="Griggs A."/>
            <person name="Gujja S."/>
            <person name="Hansen M."/>
            <person name="Howarth C."/>
            <person name="Imamovic A."/>
            <person name="Ireland A."/>
            <person name="Larimer J."/>
            <person name="McCowan C."/>
            <person name="Murphy C."/>
            <person name="Pearson M."/>
            <person name="Poon T.W."/>
            <person name="Priest M."/>
            <person name="Roberts A."/>
            <person name="Saif S."/>
            <person name="Shea T."/>
            <person name="Sykes S."/>
            <person name="Wortman J."/>
            <person name="Nusbaum C."/>
            <person name="Birren B."/>
        </authorList>
    </citation>
    <scope>NUCLEOTIDE SEQUENCE [LARGE SCALE GENOMIC DNA]</scope>
    <source>
        <strain evidence="1">NJM9701</strain>
    </source>
</reference>
<evidence type="ECO:0000313" key="1">
    <source>
        <dbReference type="EMBL" id="ETV96828.1"/>
    </source>
</evidence>
<dbReference type="GeneID" id="20087169"/>
<accession>A0A024TS27</accession>
<dbReference type="SUPFAM" id="SSF48403">
    <property type="entry name" value="Ankyrin repeat"/>
    <property type="match status" value="1"/>
</dbReference>
<protein>
    <submittedName>
        <fullName evidence="1">Uncharacterized protein</fullName>
    </submittedName>
</protein>
<dbReference type="VEuPathDB" id="FungiDB:H310_10119"/>